<gene>
    <name evidence="2" type="ORF">E0485_01700</name>
</gene>
<dbReference type="SUPFAM" id="SSF82866">
    <property type="entry name" value="Multidrug efflux transporter AcrB transmembrane domain"/>
    <property type="match status" value="2"/>
</dbReference>
<evidence type="ECO:0000313" key="3">
    <source>
        <dbReference type="Proteomes" id="UP000295418"/>
    </source>
</evidence>
<organism evidence="2 3">
    <name type="scientific">Paenibacillus albiflavus</name>
    <dbReference type="NCBI Taxonomy" id="2545760"/>
    <lineage>
        <taxon>Bacteria</taxon>
        <taxon>Bacillati</taxon>
        <taxon>Bacillota</taxon>
        <taxon>Bacilli</taxon>
        <taxon>Bacillales</taxon>
        <taxon>Paenibacillaceae</taxon>
        <taxon>Paenibacillus</taxon>
    </lineage>
</organism>
<feature type="transmembrane region" description="Helical" evidence="1">
    <location>
        <begin position="876"/>
        <end position="896"/>
    </location>
</feature>
<dbReference type="SUPFAM" id="SSF82693">
    <property type="entry name" value="Multidrug efflux transporter AcrB pore domain, PN1, PN2, PC1 and PC2 subdomains"/>
    <property type="match status" value="2"/>
</dbReference>
<keyword evidence="1" id="KW-1133">Transmembrane helix</keyword>
<feature type="transmembrane region" description="Helical" evidence="1">
    <location>
        <begin position="355"/>
        <end position="375"/>
    </location>
</feature>
<keyword evidence="3" id="KW-1185">Reference proteome</keyword>
<comment type="caution">
    <text evidence="2">The sequence shown here is derived from an EMBL/GenBank/DDBJ whole genome shotgun (WGS) entry which is preliminary data.</text>
</comment>
<feature type="transmembrane region" description="Helical" evidence="1">
    <location>
        <begin position="981"/>
        <end position="1002"/>
    </location>
</feature>
<dbReference type="Gene3D" id="3.30.2090.10">
    <property type="entry name" value="Multidrug efflux transporter AcrB TolC docking domain, DN and DC subdomains"/>
    <property type="match status" value="2"/>
</dbReference>
<dbReference type="InterPro" id="IPR027463">
    <property type="entry name" value="AcrB_DN_DC_subdom"/>
</dbReference>
<feature type="transmembrane region" description="Helical" evidence="1">
    <location>
        <begin position="517"/>
        <end position="536"/>
    </location>
</feature>
<feature type="transmembrane region" description="Helical" evidence="1">
    <location>
        <begin position="902"/>
        <end position="923"/>
    </location>
</feature>
<dbReference type="GO" id="GO:0005886">
    <property type="term" value="C:plasma membrane"/>
    <property type="evidence" value="ECO:0007669"/>
    <property type="project" value="TreeGrafter"/>
</dbReference>
<dbReference type="Proteomes" id="UP000295418">
    <property type="component" value="Unassembled WGS sequence"/>
</dbReference>
<dbReference type="Gene3D" id="3.30.70.1320">
    <property type="entry name" value="Multidrug efflux transporter AcrB pore domain like"/>
    <property type="match status" value="1"/>
</dbReference>
<protein>
    <submittedName>
        <fullName evidence="2">Efflux RND transporter permease subunit</fullName>
    </submittedName>
</protein>
<dbReference type="InterPro" id="IPR001036">
    <property type="entry name" value="Acrflvin-R"/>
</dbReference>
<dbReference type="OrthoDB" id="9757876at2"/>
<dbReference type="GO" id="GO:0042910">
    <property type="term" value="F:xenobiotic transmembrane transporter activity"/>
    <property type="evidence" value="ECO:0007669"/>
    <property type="project" value="TreeGrafter"/>
</dbReference>
<feature type="transmembrane region" description="Helical" evidence="1">
    <location>
        <begin position="850"/>
        <end position="869"/>
    </location>
</feature>
<dbReference type="AlphaFoldDB" id="A0A4V6P6F6"/>
<evidence type="ECO:0000313" key="2">
    <source>
        <dbReference type="EMBL" id="TCZ81022.1"/>
    </source>
</evidence>
<name>A0A4V6P6F6_9BACL</name>
<feature type="transmembrane region" description="Helical" evidence="1">
    <location>
        <begin position="455"/>
        <end position="482"/>
    </location>
</feature>
<dbReference type="PANTHER" id="PTHR32063:SF0">
    <property type="entry name" value="SWARMING MOTILITY PROTEIN SWRC"/>
    <property type="match status" value="1"/>
</dbReference>
<dbReference type="EMBL" id="SKFG01000001">
    <property type="protein sequence ID" value="TCZ81022.1"/>
    <property type="molecule type" value="Genomic_DNA"/>
</dbReference>
<reference evidence="2 3" key="1">
    <citation type="submission" date="2019-03" db="EMBL/GenBank/DDBJ databases">
        <authorList>
            <person name="Kim M.K.M."/>
        </authorList>
    </citation>
    <scope>NUCLEOTIDE SEQUENCE [LARGE SCALE GENOMIC DNA]</scope>
    <source>
        <strain evidence="2 3">18JY21-1</strain>
    </source>
</reference>
<dbReference type="Pfam" id="PF00873">
    <property type="entry name" value="ACR_tran"/>
    <property type="match status" value="1"/>
</dbReference>
<dbReference type="PANTHER" id="PTHR32063">
    <property type="match status" value="1"/>
</dbReference>
<sequence>MNLLTKFSLRNIAAVIIIMAMLVLGGGYSATKLKVESMPDITFPFMLVTIGYNASPSDILEQVTKPVEQSLSGIKGIKNLQSSSGNNVSQIAILLESGVKVDEFKQLADNAIANAHLPSSVDKPHFLTQGFASFPVYYMAVHGKEGLSADEINRIFSEKLKPGLMSLTGLDHIETIGDHEAAVTIELKADALQANGFNPAQVTGYMKAALASSPVGAIEADGKAQMVRVNGDLDSISKLEQMKLATPKGLIALKDLGNVKTINESKSISRINGQNAISINIYKSKEANQVKFASDIENLIEGWNKSQSELVVSTVYNESKEIKSSLEGMIKEGLLGALLASAMILIFLRNFRMTLIVLVSIPLSILTSMLFMSALGISLNIMTLGGLAISIGRVVDDSIVVIENIYSHLQKAQERNESVIKLATKQVAGAITSSTLTTVGVFVPIAFVSGIVGEVFVPFAITLVSALLASLIVALTVIPVLAKIMVMNSKSIKTHSGEPGRITRAYKKTLVWTLKHWVVTLGIALIFFVGSIFLAGKLSSELMPASNSDQYVVFDVVGPEHHTLDMTNSEIEKIEQLLNDSTTSTGDKQFEIVQSIIGYSSSAGTLSNRGYLLTQLHAGSDAKQVMKDYKEKIENIVSKDSTIYSSVISIAPSSNGGNTFTYNVKGDDLVKLQEAATMIKQSMAKFPELSDIKDSLIAGNKEVEVNVDQQKAMEHGLTNLQIMEAVNGWIGSHSIGQIKLDEKNYQATVELTKEDKQSVDQLKHMVVNTPFGQQVKLSDVANVRLTDGVTMIEREMMEQVLVVTATINDPDKQSVSNKVITDLKQLTLPSGVSTEIKGVSANLEESFQDMFVAMGAAVFIVYLVMVIAFRNASAPFAILFSLPLAAIGGILGLYITNESVNITSLIGFLMLIGIVVTNAIVLIDRVQQLREQGYSVREALVEGGMSRLRPIIMTAVATIMTLMPLAVGLSNGALISKGLSVVVIGGLVVSTLLTLVIVPIVYERNEVIKAFFARVFLKKTNASKGTIETRIAEQKI</sequence>
<feature type="transmembrane region" description="Helical" evidence="1">
    <location>
        <begin position="427"/>
        <end position="449"/>
    </location>
</feature>
<evidence type="ECO:0000256" key="1">
    <source>
        <dbReference type="SAM" id="Phobius"/>
    </source>
</evidence>
<dbReference type="Gene3D" id="3.30.70.1430">
    <property type="entry name" value="Multidrug efflux transporter AcrB pore domain"/>
    <property type="match status" value="2"/>
</dbReference>
<dbReference type="Gene3D" id="3.30.70.1440">
    <property type="entry name" value="Multidrug efflux transporter AcrB pore domain"/>
    <property type="match status" value="1"/>
</dbReference>
<dbReference type="RefSeq" id="WP_132415902.1">
    <property type="nucleotide sequence ID" value="NZ_SKFG01000001.1"/>
</dbReference>
<feature type="transmembrane region" description="Helical" evidence="1">
    <location>
        <begin position="12"/>
        <end position="30"/>
    </location>
</feature>
<keyword evidence="1" id="KW-0472">Membrane</keyword>
<keyword evidence="1" id="KW-0812">Transmembrane</keyword>
<dbReference type="PRINTS" id="PR00702">
    <property type="entry name" value="ACRIFLAVINRP"/>
</dbReference>
<feature type="transmembrane region" description="Helical" evidence="1">
    <location>
        <begin position="951"/>
        <end position="975"/>
    </location>
</feature>
<accession>A0A4V6P6F6</accession>
<dbReference type="SUPFAM" id="SSF82714">
    <property type="entry name" value="Multidrug efflux transporter AcrB TolC docking domain, DN and DC subdomains"/>
    <property type="match status" value="2"/>
</dbReference>
<dbReference type="Gene3D" id="1.20.1640.10">
    <property type="entry name" value="Multidrug efflux transporter AcrB transmembrane domain"/>
    <property type="match status" value="2"/>
</dbReference>
<proteinExistence type="predicted"/>